<gene>
    <name evidence="1" type="ORF">H4R21_004038</name>
</gene>
<organism evidence="1 2">
    <name type="scientific">Coemansia helicoidea</name>
    <dbReference type="NCBI Taxonomy" id="1286919"/>
    <lineage>
        <taxon>Eukaryota</taxon>
        <taxon>Fungi</taxon>
        <taxon>Fungi incertae sedis</taxon>
        <taxon>Zoopagomycota</taxon>
        <taxon>Kickxellomycotina</taxon>
        <taxon>Kickxellomycetes</taxon>
        <taxon>Kickxellales</taxon>
        <taxon>Kickxellaceae</taxon>
        <taxon>Coemansia</taxon>
    </lineage>
</organism>
<sequence length="139" mass="15962">ESELQRSRVHGRIPTTSTCDWKSFVNSNYIMVDKSVAIMDIMYHECPKAVAGLFPRRMGKTAFLELLQHFLAATTTVEFETRRKEFQKYTIYLEHREFFDEHFAKYPVIRMGLKVRTVLHPPAPAGPLHVGVSCCGVPC</sequence>
<comment type="caution">
    <text evidence="1">The sequence shown here is derived from an EMBL/GenBank/DDBJ whole genome shotgun (WGS) entry which is preliminary data.</text>
</comment>
<evidence type="ECO:0000313" key="2">
    <source>
        <dbReference type="Proteomes" id="UP001140087"/>
    </source>
</evidence>
<name>A0ACC1KZN7_9FUNG</name>
<dbReference type="EMBL" id="JANBUN010001430">
    <property type="protein sequence ID" value="KAJ2798177.1"/>
    <property type="molecule type" value="Genomic_DNA"/>
</dbReference>
<accession>A0ACC1KZN7</accession>
<dbReference type="Proteomes" id="UP001140087">
    <property type="component" value="Unassembled WGS sequence"/>
</dbReference>
<reference evidence="1" key="1">
    <citation type="submission" date="2022-07" db="EMBL/GenBank/DDBJ databases">
        <title>Phylogenomic reconstructions and comparative analyses of Kickxellomycotina fungi.</title>
        <authorList>
            <person name="Reynolds N.K."/>
            <person name="Stajich J.E."/>
            <person name="Barry K."/>
            <person name="Grigoriev I.V."/>
            <person name="Crous P."/>
            <person name="Smith M.E."/>
        </authorList>
    </citation>
    <scope>NUCLEOTIDE SEQUENCE</scope>
    <source>
        <strain evidence="1">BCRC 34780</strain>
    </source>
</reference>
<keyword evidence="2" id="KW-1185">Reference proteome</keyword>
<proteinExistence type="predicted"/>
<protein>
    <submittedName>
        <fullName evidence="1">Uncharacterized protein</fullName>
    </submittedName>
</protein>
<feature type="non-terminal residue" evidence="1">
    <location>
        <position position="1"/>
    </location>
</feature>
<evidence type="ECO:0000313" key="1">
    <source>
        <dbReference type="EMBL" id="KAJ2798177.1"/>
    </source>
</evidence>